<feature type="non-terminal residue" evidence="1">
    <location>
        <position position="190"/>
    </location>
</feature>
<keyword evidence="2" id="KW-1185">Reference proteome</keyword>
<dbReference type="EMBL" id="JAWDJW010012254">
    <property type="protein sequence ID" value="KAK3044220.1"/>
    <property type="molecule type" value="Genomic_DNA"/>
</dbReference>
<proteinExistence type="predicted"/>
<gene>
    <name evidence="1" type="ORF">LTS18_001858</name>
</gene>
<evidence type="ECO:0000313" key="2">
    <source>
        <dbReference type="Proteomes" id="UP001186974"/>
    </source>
</evidence>
<dbReference type="Proteomes" id="UP001186974">
    <property type="component" value="Unassembled WGS sequence"/>
</dbReference>
<protein>
    <submittedName>
        <fullName evidence="1">Uncharacterized protein</fullName>
    </submittedName>
</protein>
<reference evidence="1" key="1">
    <citation type="submission" date="2024-09" db="EMBL/GenBank/DDBJ databases">
        <title>Black Yeasts Isolated from many extreme environments.</title>
        <authorList>
            <person name="Coleine C."/>
            <person name="Stajich J.E."/>
            <person name="Selbmann L."/>
        </authorList>
    </citation>
    <scope>NUCLEOTIDE SEQUENCE</scope>
    <source>
        <strain evidence="1">CCFEE 5737</strain>
    </source>
</reference>
<name>A0ACC3CT92_9PEZI</name>
<organism evidence="1 2">
    <name type="scientific">Coniosporium uncinatum</name>
    <dbReference type="NCBI Taxonomy" id="93489"/>
    <lineage>
        <taxon>Eukaryota</taxon>
        <taxon>Fungi</taxon>
        <taxon>Dikarya</taxon>
        <taxon>Ascomycota</taxon>
        <taxon>Pezizomycotina</taxon>
        <taxon>Dothideomycetes</taxon>
        <taxon>Dothideomycetes incertae sedis</taxon>
        <taxon>Coniosporium</taxon>
    </lineage>
</organism>
<comment type="caution">
    <text evidence="1">The sequence shown here is derived from an EMBL/GenBank/DDBJ whole genome shotgun (WGS) entry which is preliminary data.</text>
</comment>
<accession>A0ACC3CT92</accession>
<sequence>MPADPPLLVHVYGLEAGRHRWATPFARARIARLYAETPNVKKIWSRVLSLKTLKVDYRRSRRKHGKEVIEDKSVDLVADAVRIGIPHQLVLHNIFDNITNVVKVSQQLHHRFKTGTDDYILAKKPEGPKNVPKVSIRTQAFLFEIEDGSFDWKLGVIFRAGLLEQKQRLAREEAWRIKKKRLEEQGKMRR</sequence>
<evidence type="ECO:0000313" key="1">
    <source>
        <dbReference type="EMBL" id="KAK3044220.1"/>
    </source>
</evidence>